<evidence type="ECO:0000256" key="1">
    <source>
        <dbReference type="SAM" id="MobiDB-lite"/>
    </source>
</evidence>
<accession>A0AAU7GGC5</accession>
<reference evidence="3" key="1">
    <citation type="submission" date="2024-05" db="EMBL/GenBank/DDBJ databases">
        <title>The Natural Products Discovery Center: Release of the First 8490 Sequenced Strains for Exploring Actinobacteria Biosynthetic Diversity.</title>
        <authorList>
            <person name="Kalkreuter E."/>
            <person name="Kautsar S.A."/>
            <person name="Yang D."/>
            <person name="Bader C.D."/>
            <person name="Teijaro C.N."/>
            <person name="Fluegel L."/>
            <person name="Davis C.M."/>
            <person name="Simpson J.R."/>
            <person name="Lauterbach L."/>
            <person name="Steele A.D."/>
            <person name="Gui C."/>
            <person name="Meng S."/>
            <person name="Li G."/>
            <person name="Viehrig K."/>
            <person name="Ye F."/>
            <person name="Su P."/>
            <person name="Kiefer A.F."/>
            <person name="Nichols A."/>
            <person name="Cepeda A.J."/>
            <person name="Yan W."/>
            <person name="Fan B."/>
            <person name="Jiang Y."/>
            <person name="Adhikari A."/>
            <person name="Zheng C.-J."/>
            <person name="Schuster L."/>
            <person name="Cowan T.M."/>
            <person name="Smanski M.J."/>
            <person name="Chevrette M.G."/>
            <person name="de Carvalho L.P.S."/>
            <person name="Shen B."/>
        </authorList>
    </citation>
    <scope>NUCLEOTIDE SEQUENCE</scope>
    <source>
        <strain evidence="3">NPDC080035</strain>
    </source>
</reference>
<evidence type="ECO:0000313" key="3">
    <source>
        <dbReference type="EMBL" id="XBM49767.1"/>
    </source>
</evidence>
<proteinExistence type="predicted"/>
<evidence type="ECO:0000256" key="2">
    <source>
        <dbReference type="SAM" id="Phobius"/>
    </source>
</evidence>
<dbReference type="RefSeq" id="WP_348789678.1">
    <property type="nucleotide sequence ID" value="NZ_CP157390.1"/>
</dbReference>
<feature type="transmembrane region" description="Helical" evidence="2">
    <location>
        <begin position="105"/>
        <end position="128"/>
    </location>
</feature>
<keyword evidence="2" id="KW-1133">Transmembrane helix</keyword>
<organism evidence="3">
    <name type="scientific">Leifsonia sp. NPDC080035</name>
    <dbReference type="NCBI Taxonomy" id="3143936"/>
    <lineage>
        <taxon>Bacteria</taxon>
        <taxon>Bacillati</taxon>
        <taxon>Actinomycetota</taxon>
        <taxon>Actinomycetes</taxon>
        <taxon>Micrococcales</taxon>
        <taxon>Microbacteriaceae</taxon>
        <taxon>Leifsonia</taxon>
    </lineage>
</organism>
<gene>
    <name evidence="3" type="ORF">AAME72_07830</name>
</gene>
<name>A0AAU7GGC5_9MICO</name>
<sequence>MTPAEAAALLGVPAGATDADIHRAYAARAATTDPADSVALDALARARDALLAGAFWHPPQGPQGPQAGTAPAPYPPQQYPPQQYPPQQYPPYAPAARRPASTGAILGWTIGGLAGLLVLSLVAVLLVFSGVSALRDDTSVPESAPTAEAAPDGSADSYEVDGVLVEPQTDDGWTFVLTAQEDCPAAEVTSGFADSEYGDTLDEHTDTVPLEAGVPYTYTIPDGASVHDYAAIDSIVCGESTDPTRA</sequence>
<keyword evidence="2" id="KW-0472">Membrane</keyword>
<keyword evidence="2" id="KW-0812">Transmembrane</keyword>
<dbReference type="EMBL" id="CP157390">
    <property type="protein sequence ID" value="XBM49767.1"/>
    <property type="molecule type" value="Genomic_DNA"/>
</dbReference>
<feature type="region of interest" description="Disordered" evidence="1">
    <location>
        <begin position="55"/>
        <end position="96"/>
    </location>
</feature>
<feature type="region of interest" description="Disordered" evidence="1">
    <location>
        <begin position="136"/>
        <end position="157"/>
    </location>
</feature>
<protein>
    <recommendedName>
        <fullName evidence="4">J domain-containing protein</fullName>
    </recommendedName>
</protein>
<dbReference type="AlphaFoldDB" id="A0AAU7GGC5"/>
<evidence type="ECO:0008006" key="4">
    <source>
        <dbReference type="Google" id="ProtNLM"/>
    </source>
</evidence>
<feature type="compositionally biased region" description="Pro residues" evidence="1">
    <location>
        <begin position="72"/>
        <end position="93"/>
    </location>
</feature>